<dbReference type="SMART" id="SM00345">
    <property type="entry name" value="HTH_GNTR"/>
    <property type="match status" value="1"/>
</dbReference>
<dbReference type="Proteomes" id="UP000249130">
    <property type="component" value="Unassembled WGS sequence"/>
</dbReference>
<dbReference type="Gene3D" id="1.20.120.530">
    <property type="entry name" value="GntR ligand-binding domain-like"/>
    <property type="match status" value="1"/>
</dbReference>
<dbReference type="InterPro" id="IPR011711">
    <property type="entry name" value="GntR_C"/>
</dbReference>
<dbReference type="Pfam" id="PF00392">
    <property type="entry name" value="GntR"/>
    <property type="match status" value="1"/>
</dbReference>
<keyword evidence="1" id="KW-0805">Transcription regulation</keyword>
<reference evidence="6 7" key="1">
    <citation type="submission" date="2017-07" db="EMBL/GenBank/DDBJ databases">
        <title>Draft Genome Sequences of Select Purple Nonsulfur Bacteria.</title>
        <authorList>
            <person name="Lasarre B."/>
            <person name="Mckinlay J.B."/>
        </authorList>
    </citation>
    <scope>NUCLEOTIDE SEQUENCE [LARGE SCALE GENOMIC DNA]</scope>
    <source>
        <strain evidence="6 7">DSM 5909</strain>
    </source>
</reference>
<dbReference type="SUPFAM" id="SSF46785">
    <property type="entry name" value="Winged helix' DNA-binding domain"/>
    <property type="match status" value="1"/>
</dbReference>
<sequence length="309" mass="33379">MQRRPLFRGGHCGVLRGQCKREQGEAPIAGSAPRRRTMTTPRRRTQPAKASAVQRRSAPGASSKASSKPASKSPSKPAASEAMPAAAALNAMPRPEAEPPPPSRSAWLAQVLRERIITGGYRPGERIREAQLREEFGFSNGPIREALQAVVADGLAERPPFQGVRVKLLSKREIVELFQVRLAILEYAVELAARAATPATAKSAAEIKRSIDEGFSRIESGHPAFGGQLSQWLLAATGNRIMCEIWDRTLQQTLIYVNASFVRSRGRKSKAMVHALIDHIAAGDVAEARTSARALTVQTLADLGISAVL</sequence>
<feature type="region of interest" description="Disordered" evidence="4">
    <location>
        <begin position="1"/>
        <end position="86"/>
    </location>
</feature>
<organism evidence="6 7">
    <name type="scientific">Rhodoplanes roseus</name>
    <dbReference type="NCBI Taxonomy" id="29409"/>
    <lineage>
        <taxon>Bacteria</taxon>
        <taxon>Pseudomonadati</taxon>
        <taxon>Pseudomonadota</taxon>
        <taxon>Alphaproteobacteria</taxon>
        <taxon>Hyphomicrobiales</taxon>
        <taxon>Nitrobacteraceae</taxon>
        <taxon>Rhodoplanes</taxon>
    </lineage>
</organism>
<evidence type="ECO:0000256" key="2">
    <source>
        <dbReference type="ARBA" id="ARBA00023125"/>
    </source>
</evidence>
<evidence type="ECO:0000256" key="4">
    <source>
        <dbReference type="SAM" id="MobiDB-lite"/>
    </source>
</evidence>
<dbReference type="PANTHER" id="PTHR43537">
    <property type="entry name" value="TRANSCRIPTIONAL REGULATOR, GNTR FAMILY"/>
    <property type="match status" value="1"/>
</dbReference>
<dbReference type="EMBL" id="NPEX01000037">
    <property type="protein sequence ID" value="RAI44675.1"/>
    <property type="molecule type" value="Genomic_DNA"/>
</dbReference>
<evidence type="ECO:0000313" key="7">
    <source>
        <dbReference type="Proteomes" id="UP000249130"/>
    </source>
</evidence>
<proteinExistence type="predicted"/>
<dbReference type="PANTHER" id="PTHR43537:SF24">
    <property type="entry name" value="GLUCONATE OPERON TRANSCRIPTIONAL REPRESSOR"/>
    <property type="match status" value="1"/>
</dbReference>
<dbReference type="Gene3D" id="1.10.10.10">
    <property type="entry name" value="Winged helix-like DNA-binding domain superfamily/Winged helix DNA-binding domain"/>
    <property type="match status" value="1"/>
</dbReference>
<feature type="compositionally biased region" description="Low complexity" evidence="4">
    <location>
        <begin position="57"/>
        <end position="86"/>
    </location>
</feature>
<dbReference type="PROSITE" id="PS50949">
    <property type="entry name" value="HTH_GNTR"/>
    <property type="match status" value="1"/>
</dbReference>
<protein>
    <recommendedName>
        <fullName evidence="5">HTH gntR-type domain-containing protein</fullName>
    </recommendedName>
</protein>
<evidence type="ECO:0000256" key="3">
    <source>
        <dbReference type="ARBA" id="ARBA00023163"/>
    </source>
</evidence>
<evidence type="ECO:0000259" key="5">
    <source>
        <dbReference type="PROSITE" id="PS50949"/>
    </source>
</evidence>
<evidence type="ECO:0000313" key="6">
    <source>
        <dbReference type="EMBL" id="RAI44675.1"/>
    </source>
</evidence>
<evidence type="ECO:0000256" key="1">
    <source>
        <dbReference type="ARBA" id="ARBA00023015"/>
    </source>
</evidence>
<gene>
    <name evidence="6" type="ORF">CH341_07975</name>
</gene>
<keyword evidence="7" id="KW-1185">Reference proteome</keyword>
<dbReference type="Pfam" id="PF07729">
    <property type="entry name" value="FCD"/>
    <property type="match status" value="1"/>
</dbReference>
<dbReference type="InterPro" id="IPR036388">
    <property type="entry name" value="WH-like_DNA-bd_sf"/>
</dbReference>
<dbReference type="GO" id="GO:0003700">
    <property type="term" value="F:DNA-binding transcription factor activity"/>
    <property type="evidence" value="ECO:0007669"/>
    <property type="project" value="InterPro"/>
</dbReference>
<dbReference type="InterPro" id="IPR008920">
    <property type="entry name" value="TF_FadR/GntR_C"/>
</dbReference>
<feature type="domain" description="HTH gntR-type" evidence="5">
    <location>
        <begin position="102"/>
        <end position="169"/>
    </location>
</feature>
<dbReference type="GO" id="GO:0003677">
    <property type="term" value="F:DNA binding"/>
    <property type="evidence" value="ECO:0007669"/>
    <property type="project" value="UniProtKB-KW"/>
</dbReference>
<keyword evidence="2" id="KW-0238">DNA-binding</keyword>
<feature type="compositionally biased region" description="Basic residues" evidence="4">
    <location>
        <begin position="33"/>
        <end position="46"/>
    </location>
</feature>
<dbReference type="InterPro" id="IPR036390">
    <property type="entry name" value="WH_DNA-bd_sf"/>
</dbReference>
<dbReference type="SUPFAM" id="SSF48008">
    <property type="entry name" value="GntR ligand-binding domain-like"/>
    <property type="match status" value="1"/>
</dbReference>
<name>A0A327L3U8_9BRAD</name>
<dbReference type="AlphaFoldDB" id="A0A327L3U8"/>
<comment type="caution">
    <text evidence="6">The sequence shown here is derived from an EMBL/GenBank/DDBJ whole genome shotgun (WGS) entry which is preliminary data.</text>
</comment>
<keyword evidence="3" id="KW-0804">Transcription</keyword>
<dbReference type="InterPro" id="IPR000524">
    <property type="entry name" value="Tscrpt_reg_HTH_GntR"/>
</dbReference>
<accession>A0A327L3U8</accession>
<dbReference type="OrthoDB" id="9812290at2"/>
<dbReference type="SMART" id="SM00895">
    <property type="entry name" value="FCD"/>
    <property type="match status" value="1"/>
</dbReference>